<protein>
    <submittedName>
        <fullName evidence="1">Proteinase inhibitor I78</fullName>
    </submittedName>
</protein>
<gene>
    <name evidence="1" type="ORF">HCN56_13595</name>
</gene>
<dbReference type="Gene3D" id="3.30.10.10">
    <property type="entry name" value="Trypsin Inhibitor V, subunit A"/>
    <property type="match status" value="1"/>
</dbReference>
<dbReference type="RefSeq" id="WP_167970806.1">
    <property type="nucleotide sequence ID" value="NZ_BHZG01000452.1"/>
</dbReference>
<dbReference type="EMBL" id="JAAVJD010000095">
    <property type="protein sequence ID" value="NJQ06587.1"/>
    <property type="molecule type" value="Genomic_DNA"/>
</dbReference>
<comment type="caution">
    <text evidence="1">The sequence shown here is derived from an EMBL/GenBank/DDBJ whole genome shotgun (WGS) entry which is preliminary data.</text>
</comment>
<accession>A0A7X6D1P0</accession>
<proteinExistence type="predicted"/>
<organism evidence="1 2">
    <name type="scientific">Streptomyces lonarensis</name>
    <dbReference type="NCBI Taxonomy" id="700599"/>
    <lineage>
        <taxon>Bacteria</taxon>
        <taxon>Bacillati</taxon>
        <taxon>Actinomycetota</taxon>
        <taxon>Actinomycetes</taxon>
        <taxon>Kitasatosporales</taxon>
        <taxon>Streptomycetaceae</taxon>
        <taxon>Streptomyces</taxon>
    </lineage>
</organism>
<sequence length="71" mass="7642">MSSHSSDADGSRDTTDSYLGLSAEAAGERARAAGWQTVRSLPPDAIITLEYLEGRLNFAVRDDVVVRCWAG</sequence>
<name>A0A7X6D1P0_9ACTN</name>
<evidence type="ECO:0000313" key="2">
    <source>
        <dbReference type="Proteomes" id="UP000578686"/>
    </source>
</evidence>
<reference evidence="1 2" key="1">
    <citation type="submission" date="2020-03" db="EMBL/GenBank/DDBJ databases">
        <title>Draft genome of Streptomyces sp. ventii, isolated from the Axial Seamount in the Pacific Ocean, and resequencing of the two type strains Streptomyces lonarensis strain NCL 716 and Streptomyces bohaiensis strain 11A07.</title>
        <authorList>
            <person name="Loughran R.M."/>
            <person name="Pfannmuller K.M."/>
            <person name="Wasson B.J."/>
            <person name="Deadmond M.C."/>
            <person name="Paddock B.E."/>
            <person name="Koyack M.J."/>
            <person name="Gallegos D.A."/>
            <person name="Mitchell E.A."/>
            <person name="Ushijima B."/>
            <person name="Saw J.H."/>
            <person name="Mcphail K.L."/>
            <person name="Videau P."/>
        </authorList>
    </citation>
    <scope>NUCLEOTIDE SEQUENCE [LARGE SCALE GENOMIC DNA]</scope>
    <source>
        <strain evidence="1 2">NCL716</strain>
    </source>
</reference>
<dbReference type="Proteomes" id="UP000578686">
    <property type="component" value="Unassembled WGS sequence"/>
</dbReference>
<evidence type="ECO:0000313" key="1">
    <source>
        <dbReference type="EMBL" id="NJQ06587.1"/>
    </source>
</evidence>
<keyword evidence="2" id="KW-1185">Reference proteome</keyword>
<dbReference type="AlphaFoldDB" id="A0A7X6D1P0"/>